<protein>
    <submittedName>
        <fullName evidence="1">Uncharacterized protein</fullName>
    </submittedName>
</protein>
<accession>A0ABQ2V6I9</accession>
<gene>
    <name evidence="1" type="ORF">GCM10010211_36610</name>
</gene>
<dbReference type="EMBL" id="BMRP01000011">
    <property type="protein sequence ID" value="GGU67848.1"/>
    <property type="molecule type" value="Genomic_DNA"/>
</dbReference>
<comment type="caution">
    <text evidence="1">The sequence shown here is derived from an EMBL/GenBank/DDBJ whole genome shotgun (WGS) entry which is preliminary data.</text>
</comment>
<evidence type="ECO:0000313" key="1">
    <source>
        <dbReference type="EMBL" id="GGU67848.1"/>
    </source>
</evidence>
<evidence type="ECO:0000313" key="2">
    <source>
        <dbReference type="Proteomes" id="UP000654471"/>
    </source>
</evidence>
<name>A0ABQ2V6I9_9ACTN</name>
<dbReference type="Proteomes" id="UP000654471">
    <property type="component" value="Unassembled WGS sequence"/>
</dbReference>
<sequence length="80" mass="8527">MGGMNQKKPSSGDSPLAQGRIAAQELASALASAGFTFPSLHGDFPVMNRAHVQLGGMSAAEAFRLAAWIRERTEMRGQRP</sequence>
<proteinExistence type="predicted"/>
<organism evidence="1 2">
    <name type="scientific">Streptomyces albospinus</name>
    <dbReference type="NCBI Taxonomy" id="285515"/>
    <lineage>
        <taxon>Bacteria</taxon>
        <taxon>Bacillati</taxon>
        <taxon>Actinomycetota</taxon>
        <taxon>Actinomycetes</taxon>
        <taxon>Kitasatosporales</taxon>
        <taxon>Streptomycetaceae</taxon>
        <taxon>Streptomyces</taxon>
    </lineage>
</organism>
<reference evidence="2" key="1">
    <citation type="journal article" date="2019" name="Int. J. Syst. Evol. Microbiol.">
        <title>The Global Catalogue of Microorganisms (GCM) 10K type strain sequencing project: providing services to taxonomists for standard genome sequencing and annotation.</title>
        <authorList>
            <consortium name="The Broad Institute Genomics Platform"/>
            <consortium name="The Broad Institute Genome Sequencing Center for Infectious Disease"/>
            <person name="Wu L."/>
            <person name="Ma J."/>
        </authorList>
    </citation>
    <scope>NUCLEOTIDE SEQUENCE [LARGE SCALE GENOMIC DNA]</scope>
    <source>
        <strain evidence="2">JCM 3399</strain>
    </source>
</reference>
<keyword evidence="2" id="KW-1185">Reference proteome</keyword>